<keyword evidence="3 5" id="KW-0802">TPR repeat</keyword>
<dbReference type="SUPFAM" id="SSF48452">
    <property type="entry name" value="TPR-like"/>
    <property type="match status" value="2"/>
</dbReference>
<dbReference type="GeneID" id="77676596"/>
<feature type="compositionally biased region" description="Basic and acidic residues" evidence="6">
    <location>
        <begin position="498"/>
        <end position="508"/>
    </location>
</feature>
<feature type="region of interest" description="Disordered" evidence="6">
    <location>
        <begin position="475"/>
        <end position="545"/>
    </location>
</feature>
<gene>
    <name evidence="7" type="ORF">NESG_01623</name>
</gene>
<dbReference type="Pfam" id="PF07719">
    <property type="entry name" value="TPR_2"/>
    <property type="match status" value="1"/>
</dbReference>
<keyword evidence="2" id="KW-0677">Repeat</keyword>
<evidence type="ECO:0000256" key="5">
    <source>
        <dbReference type="PROSITE-ProRule" id="PRU00339"/>
    </source>
</evidence>
<proteinExistence type="predicted"/>
<sequence length="545" mass="63045">MDNDTKISLPESTWKELPGMDKVPQMPKRPPMDLYTRLLLDNEASWIAMANLFRECNMEKNITFAYEKALSNNPLSRDALSMLGPIYRRRRDFNKALDVFLRLYKLHQGEDISVAINIAYCYLMLDRFLESLAWYKMVSKHASQIKEKKGFLWYGVGVFYERMNNLQIAEEAYAASIKIDHMSEYIPEVYFRLGVTYKKKGALTAAMDCFEYLLHNISSKSHFPTKDDVLIQIAHANELQGRESEAVDILKGVCQLNPKHEKAAMLLAWLYYKERNWEVAKDVLKTHHAEALSAFSWYLLARAEQKLENYEEAYRCYHCALKQDSQNHIYWNSLGILYFNLLQYEDAMRAFKEARKHNPGYVEAVYNLGAVHEQFESTIHIALEIYEEAMTISPEDRMVLERIEELEEKISSKHMAGGKGYTPPDLILRDIQPNPGKTPYFLAHALLGYKPTGFIFSAAEKEEIDKIAVLLSSNKEREHGSAEHSTRRPTVNKTRNKSTKDTHRKDASYDESSDQYNAKHSHSAYSEEGMNANIKESSREEDDSI</sequence>
<dbReference type="PANTHER" id="PTHR14017:SF28">
    <property type="entry name" value="CHROMOSOME UNDETERMINED SCAFFOLD_98, WHOLE GENOME SHOTGUN SEQUENCE"/>
    <property type="match status" value="1"/>
</dbReference>
<dbReference type="PANTHER" id="PTHR14017">
    <property type="entry name" value="LYSINE-SPECIFIC DEMETHYLASE"/>
    <property type="match status" value="1"/>
</dbReference>
<dbReference type="PROSITE" id="PS50005">
    <property type="entry name" value="TPR"/>
    <property type="match status" value="3"/>
</dbReference>
<dbReference type="GO" id="GO:0005634">
    <property type="term" value="C:nucleus"/>
    <property type="evidence" value="ECO:0007669"/>
    <property type="project" value="UniProtKB-SubCell"/>
</dbReference>
<dbReference type="InterPro" id="IPR019734">
    <property type="entry name" value="TPR_rpt"/>
</dbReference>
<keyword evidence="8" id="KW-1185">Reference proteome</keyword>
<dbReference type="RefSeq" id="XP_052904200.1">
    <property type="nucleotide sequence ID" value="XM_053049250.1"/>
</dbReference>
<comment type="caution">
    <text evidence="7">The sequence shown here is derived from an EMBL/GenBank/DDBJ whole genome shotgun (WGS) entry which is preliminary data.</text>
</comment>
<dbReference type="SMART" id="SM00028">
    <property type="entry name" value="TPR"/>
    <property type="match status" value="8"/>
</dbReference>
<dbReference type="Gene3D" id="1.25.40.10">
    <property type="entry name" value="Tetratricopeptide repeat domain"/>
    <property type="match status" value="3"/>
</dbReference>
<evidence type="ECO:0000256" key="3">
    <source>
        <dbReference type="ARBA" id="ARBA00022803"/>
    </source>
</evidence>
<dbReference type="InterPro" id="IPR013105">
    <property type="entry name" value="TPR_2"/>
</dbReference>
<comment type="subcellular location">
    <subcellularLocation>
        <location evidence="1">Nucleus</location>
    </subcellularLocation>
</comment>
<feature type="repeat" description="TPR" evidence="5">
    <location>
        <begin position="328"/>
        <end position="361"/>
    </location>
</feature>
<dbReference type="Pfam" id="PF12895">
    <property type="entry name" value="ANAPC3"/>
    <property type="match status" value="1"/>
</dbReference>
<evidence type="ECO:0000256" key="4">
    <source>
        <dbReference type="ARBA" id="ARBA00023242"/>
    </source>
</evidence>
<feature type="repeat" description="TPR" evidence="5">
    <location>
        <begin position="77"/>
        <end position="110"/>
    </location>
</feature>
<dbReference type="HOGENOM" id="CLU_037145_0_0_1"/>
<dbReference type="OrthoDB" id="418911at2759"/>
<name>A0A086J0H7_NEMA1</name>
<protein>
    <submittedName>
        <fullName evidence="7">Uncharacterized protein</fullName>
    </submittedName>
</protein>
<evidence type="ECO:0000256" key="2">
    <source>
        <dbReference type="ARBA" id="ARBA00022737"/>
    </source>
</evidence>
<dbReference type="EMBL" id="AKIJ01000004">
    <property type="protein sequence ID" value="KFG25645.1"/>
    <property type="molecule type" value="Genomic_DNA"/>
</dbReference>
<keyword evidence="4" id="KW-0539">Nucleus</keyword>
<reference evidence="7 8" key="1">
    <citation type="journal article" date="2014" name="Genome Announc.">
        <title>Genome Sequence of the Microsporidian Species Nematocida sp1 Strain ERTm6 (ATCC PRA-372).</title>
        <authorList>
            <person name="Bakowski M.A."/>
            <person name="Priest M."/>
            <person name="Young S."/>
            <person name="Cuomo C.A."/>
            <person name="Troemel E.R."/>
        </authorList>
    </citation>
    <scope>NUCLEOTIDE SEQUENCE [LARGE SCALE GENOMIC DNA]</scope>
    <source>
        <strain evidence="7 8">ERTm6</strain>
    </source>
</reference>
<evidence type="ECO:0000313" key="7">
    <source>
        <dbReference type="EMBL" id="KFG25645.1"/>
    </source>
</evidence>
<evidence type="ECO:0000256" key="6">
    <source>
        <dbReference type="SAM" id="MobiDB-lite"/>
    </source>
</evidence>
<evidence type="ECO:0000256" key="1">
    <source>
        <dbReference type="ARBA" id="ARBA00004123"/>
    </source>
</evidence>
<organism evidence="7 8">
    <name type="scientific">Nematocida ausubeli (strain ATCC PRA-371 / ERTm2)</name>
    <name type="common">Nematode killer fungus</name>
    <dbReference type="NCBI Taxonomy" id="1913371"/>
    <lineage>
        <taxon>Eukaryota</taxon>
        <taxon>Fungi</taxon>
        <taxon>Fungi incertae sedis</taxon>
        <taxon>Microsporidia</taxon>
        <taxon>Nematocida</taxon>
    </lineage>
</organism>
<feature type="compositionally biased region" description="Basic and acidic residues" evidence="6">
    <location>
        <begin position="475"/>
        <end position="486"/>
    </location>
</feature>
<dbReference type="InterPro" id="IPR051630">
    <property type="entry name" value="Corepressor-Demethylase"/>
</dbReference>
<dbReference type="Pfam" id="PF13432">
    <property type="entry name" value="TPR_16"/>
    <property type="match status" value="1"/>
</dbReference>
<dbReference type="Proteomes" id="UP000054524">
    <property type="component" value="Unassembled WGS sequence"/>
</dbReference>
<evidence type="ECO:0000313" key="8">
    <source>
        <dbReference type="Proteomes" id="UP000054524"/>
    </source>
</evidence>
<feature type="repeat" description="TPR" evidence="5">
    <location>
        <begin position="294"/>
        <end position="327"/>
    </location>
</feature>
<dbReference type="InterPro" id="IPR011990">
    <property type="entry name" value="TPR-like_helical_dom_sf"/>
</dbReference>
<dbReference type="AlphaFoldDB" id="A0A086J0H7"/>
<accession>A0A086J0H7</accession>
<dbReference type="Pfam" id="PF13181">
    <property type="entry name" value="TPR_8"/>
    <property type="match status" value="1"/>
</dbReference>